<dbReference type="NCBIfam" id="TIGR01469">
    <property type="entry name" value="cobA_cysG_Cterm"/>
    <property type="match status" value="1"/>
</dbReference>
<dbReference type="SUPFAM" id="SSF53790">
    <property type="entry name" value="Tetrapyrrole methylase"/>
    <property type="match status" value="1"/>
</dbReference>
<dbReference type="InterPro" id="IPR014776">
    <property type="entry name" value="4pyrrole_Mease_sub2"/>
</dbReference>
<keyword evidence="15" id="KW-1185">Reference proteome</keyword>
<dbReference type="Pfam" id="PF00590">
    <property type="entry name" value="TP_methylase"/>
    <property type="match status" value="1"/>
</dbReference>
<dbReference type="Gene3D" id="3.40.1010.10">
    <property type="entry name" value="Cobalt-precorrin-4 Transmethylase, Domain 1"/>
    <property type="match status" value="1"/>
</dbReference>
<dbReference type="GO" id="GO:0032259">
    <property type="term" value="P:methylation"/>
    <property type="evidence" value="ECO:0007669"/>
    <property type="project" value="UniProtKB-KW"/>
</dbReference>
<dbReference type="CDD" id="cd11642">
    <property type="entry name" value="SUMT"/>
    <property type="match status" value="1"/>
</dbReference>
<dbReference type="InterPro" id="IPR036291">
    <property type="entry name" value="NAD(P)-bd_dom_sf"/>
</dbReference>
<keyword evidence="8" id="KW-0456">Lyase</keyword>
<dbReference type="InterPro" id="IPR006367">
    <property type="entry name" value="Sirohaem_synthase_N"/>
</dbReference>
<dbReference type="GO" id="GO:0004851">
    <property type="term" value="F:uroporphyrin-III C-methyltransferase activity"/>
    <property type="evidence" value="ECO:0007669"/>
    <property type="project" value="UniProtKB-EC"/>
</dbReference>
<feature type="region of interest" description="Disordered" evidence="12">
    <location>
        <begin position="410"/>
        <end position="430"/>
    </location>
</feature>
<evidence type="ECO:0000256" key="12">
    <source>
        <dbReference type="SAM" id="MobiDB-lite"/>
    </source>
</evidence>
<evidence type="ECO:0000256" key="11">
    <source>
        <dbReference type="ARBA" id="ARBA00047561"/>
    </source>
</evidence>
<feature type="domain" description="Tetrapyrrole methylase" evidence="13">
    <location>
        <begin position="171"/>
        <end position="376"/>
    </location>
</feature>
<dbReference type="PANTHER" id="PTHR45790">
    <property type="entry name" value="SIROHEME SYNTHASE-RELATED"/>
    <property type="match status" value="1"/>
</dbReference>
<organism evidence="14 15">
    <name type="scientific">Cellulomonas chengniuliangii</name>
    <dbReference type="NCBI Taxonomy" id="2968084"/>
    <lineage>
        <taxon>Bacteria</taxon>
        <taxon>Bacillati</taxon>
        <taxon>Actinomycetota</taxon>
        <taxon>Actinomycetes</taxon>
        <taxon>Micrococcales</taxon>
        <taxon>Cellulomonadaceae</taxon>
        <taxon>Cellulomonas</taxon>
    </lineage>
</organism>
<protein>
    <submittedName>
        <fullName evidence="14">Uroporphyrinogen-III C-methyltransferase</fullName>
        <ecNumber evidence="14">2.1.1.107</ecNumber>
    </submittedName>
</protein>
<dbReference type="PANTHER" id="PTHR45790:SF3">
    <property type="entry name" value="S-ADENOSYL-L-METHIONINE-DEPENDENT UROPORPHYRINOGEN III METHYLTRANSFERASE, CHLOROPLASTIC"/>
    <property type="match status" value="1"/>
</dbReference>
<evidence type="ECO:0000256" key="2">
    <source>
        <dbReference type="ARBA" id="ARBA00022573"/>
    </source>
</evidence>
<name>A0ABY5KTV7_9CELL</name>
<gene>
    <name evidence="14" type="primary">cobA</name>
    <name evidence="14" type="ORF">NP064_08565</name>
</gene>
<keyword evidence="9" id="KW-0627">Porphyrin biosynthesis</keyword>
<dbReference type="Gene3D" id="3.30.950.10">
    <property type="entry name" value="Methyltransferase, Cobalt-precorrin-4 Transmethylase, Domain 2"/>
    <property type="match status" value="1"/>
</dbReference>
<evidence type="ECO:0000256" key="3">
    <source>
        <dbReference type="ARBA" id="ARBA00022603"/>
    </source>
</evidence>
<keyword evidence="5" id="KW-0949">S-adenosyl-L-methionine</keyword>
<dbReference type="InterPro" id="IPR012409">
    <property type="entry name" value="Sirohaem_synth"/>
</dbReference>
<dbReference type="EC" id="2.1.1.107" evidence="14"/>
<dbReference type="InterPro" id="IPR014777">
    <property type="entry name" value="4pyrrole_Mease_sub1"/>
</dbReference>
<dbReference type="NCBIfam" id="NF004790">
    <property type="entry name" value="PRK06136.1"/>
    <property type="match status" value="1"/>
</dbReference>
<dbReference type="NCBIfam" id="TIGR01470">
    <property type="entry name" value="cysG_Nterm"/>
    <property type="match status" value="1"/>
</dbReference>
<dbReference type="EMBL" id="CP101988">
    <property type="protein sequence ID" value="UUI73902.1"/>
    <property type="molecule type" value="Genomic_DNA"/>
</dbReference>
<keyword evidence="3 14" id="KW-0489">Methyltransferase</keyword>
<dbReference type="Proteomes" id="UP001316189">
    <property type="component" value="Chromosome"/>
</dbReference>
<reference evidence="14 15" key="1">
    <citation type="submission" date="2022-07" db="EMBL/GenBank/DDBJ databases">
        <title>Novel species in genus cellulomonas.</title>
        <authorList>
            <person name="Ye L."/>
        </authorList>
    </citation>
    <scope>NUCLEOTIDE SEQUENCE [LARGE SCALE GENOMIC DNA]</scope>
    <source>
        <strain evidence="15">zg-Y338</strain>
    </source>
</reference>
<dbReference type="PIRSF" id="PIRSF036426">
    <property type="entry name" value="Sirohaem_synth"/>
    <property type="match status" value="1"/>
</dbReference>
<keyword evidence="10" id="KW-0511">Multifunctional enzyme</keyword>
<evidence type="ECO:0000256" key="6">
    <source>
        <dbReference type="ARBA" id="ARBA00023002"/>
    </source>
</evidence>
<dbReference type="InterPro" id="IPR050161">
    <property type="entry name" value="Siro_Cobalamin_biosynth"/>
</dbReference>
<evidence type="ECO:0000256" key="7">
    <source>
        <dbReference type="ARBA" id="ARBA00023027"/>
    </source>
</evidence>
<dbReference type="InterPro" id="IPR035996">
    <property type="entry name" value="4pyrrol_Methylase_sf"/>
</dbReference>
<sequence>MPTNDETNAHRRPVMLDLRGRDVLVVGGGPVAARRAASLVQDGASVRVVAPELCEDLAAQAASGAVRHERRDYQPGDVAGAWLVHTATGDRRTDDAVAAEAETARVWCVHAGDAARATAWTPAVARAGDVTVAVSAGGDPRRAAALRSAISTLLDAGELPLRRHRPGAGHVALVGGGPGAPDLITVRGRRLLAEADVVVTDRLGPRQLLEGLAHGVEVIEAGKAPHAHTLTQAQINDLLVERATAGQRVVRLKGGDPYLLGRGGEEALACRAAGIDVEVVPGVTSAFAVPAAAGIPVTHRGLARQVTVASAHDGATDWATLARVEGTLVLLMAVADLAARTAALIAHGRSPQTPVAIVERGTLPEQRTTVGVLADIAEKAVARGVTSPAVVVVGEVVTIAAELGDAAERGGHLAGHGGADSPAADPRPRR</sequence>
<keyword evidence="4 14" id="KW-0808">Transferase</keyword>
<evidence type="ECO:0000259" key="13">
    <source>
        <dbReference type="Pfam" id="PF00590"/>
    </source>
</evidence>
<evidence type="ECO:0000256" key="1">
    <source>
        <dbReference type="ARBA" id="ARBA00005010"/>
    </source>
</evidence>
<comment type="pathway">
    <text evidence="1">Porphyrin-containing compound metabolism; siroheme biosynthesis; sirohydrochlorin from precorrin-2: step 1/1.</text>
</comment>
<evidence type="ECO:0000313" key="14">
    <source>
        <dbReference type="EMBL" id="UUI73902.1"/>
    </source>
</evidence>
<dbReference type="SUPFAM" id="SSF51735">
    <property type="entry name" value="NAD(P)-binding Rossmann-fold domains"/>
    <property type="match status" value="1"/>
</dbReference>
<dbReference type="InterPro" id="IPR000878">
    <property type="entry name" value="4pyrrol_Mease"/>
</dbReference>
<evidence type="ECO:0000256" key="9">
    <source>
        <dbReference type="ARBA" id="ARBA00023244"/>
    </source>
</evidence>
<comment type="catalytic activity">
    <reaction evidence="11">
        <text>precorrin-2 + NAD(+) = sirohydrochlorin + NADH + 2 H(+)</text>
        <dbReference type="Rhea" id="RHEA:15613"/>
        <dbReference type="ChEBI" id="CHEBI:15378"/>
        <dbReference type="ChEBI" id="CHEBI:57540"/>
        <dbReference type="ChEBI" id="CHEBI:57945"/>
        <dbReference type="ChEBI" id="CHEBI:58351"/>
        <dbReference type="ChEBI" id="CHEBI:58827"/>
        <dbReference type="EC" id="1.3.1.76"/>
    </reaction>
</comment>
<proteinExistence type="predicted"/>
<evidence type="ECO:0000256" key="5">
    <source>
        <dbReference type="ARBA" id="ARBA00022691"/>
    </source>
</evidence>
<dbReference type="InterPro" id="IPR006366">
    <property type="entry name" value="CobA/CysG_C"/>
</dbReference>
<accession>A0ABY5KTV7</accession>
<keyword evidence="2" id="KW-0169">Cobalamin biosynthesis</keyword>
<evidence type="ECO:0000256" key="4">
    <source>
        <dbReference type="ARBA" id="ARBA00022679"/>
    </source>
</evidence>
<evidence type="ECO:0000256" key="10">
    <source>
        <dbReference type="ARBA" id="ARBA00023268"/>
    </source>
</evidence>
<dbReference type="Pfam" id="PF13241">
    <property type="entry name" value="NAD_binding_7"/>
    <property type="match status" value="1"/>
</dbReference>
<evidence type="ECO:0000256" key="8">
    <source>
        <dbReference type="ARBA" id="ARBA00023239"/>
    </source>
</evidence>
<dbReference type="Gene3D" id="3.40.50.720">
    <property type="entry name" value="NAD(P)-binding Rossmann-like Domain"/>
    <property type="match status" value="1"/>
</dbReference>
<keyword evidence="6" id="KW-0560">Oxidoreductase</keyword>
<keyword evidence="7" id="KW-0520">NAD</keyword>
<dbReference type="RefSeq" id="WP_227569231.1">
    <property type="nucleotide sequence ID" value="NZ_CP101988.1"/>
</dbReference>
<evidence type="ECO:0000313" key="15">
    <source>
        <dbReference type="Proteomes" id="UP001316189"/>
    </source>
</evidence>